<feature type="region of interest" description="Disordered" evidence="1">
    <location>
        <begin position="1"/>
        <end position="135"/>
    </location>
</feature>
<feature type="compositionally biased region" description="Pro residues" evidence="1">
    <location>
        <begin position="15"/>
        <end position="28"/>
    </location>
</feature>
<feature type="non-terminal residue" evidence="3">
    <location>
        <position position="135"/>
    </location>
</feature>
<evidence type="ECO:0000313" key="2">
    <source>
        <dbReference type="Proteomes" id="UP000515146"/>
    </source>
</evidence>
<evidence type="ECO:0000313" key="3">
    <source>
        <dbReference type="RefSeq" id="XP_027196131.1"/>
    </source>
</evidence>
<feature type="compositionally biased region" description="Polar residues" evidence="1">
    <location>
        <begin position="30"/>
        <end position="53"/>
    </location>
</feature>
<dbReference type="InParanoid" id="A0A6P6XTF9"/>
<dbReference type="KEGG" id="dpte:113790640"/>
<dbReference type="Proteomes" id="UP000515146">
    <property type="component" value="Unplaced"/>
</dbReference>
<dbReference type="AlphaFoldDB" id="A0A6P6XTF9"/>
<reference evidence="3" key="1">
    <citation type="submission" date="2025-08" db="UniProtKB">
        <authorList>
            <consortium name="RefSeq"/>
        </authorList>
    </citation>
    <scope>IDENTIFICATION</scope>
    <source>
        <strain evidence="3">Airmid</strain>
    </source>
</reference>
<accession>A0A6P6XTF9</accession>
<gene>
    <name evidence="3" type="primary">LOC113790640</name>
</gene>
<sequence>MSHSLSKYVNYNSSPPQPSPPQPSPPQPQRSWPNYFNLSYQQPQSHHQYNQDVLTHRPANPFGRPPATTKMSHSLSKYVNYKPSPPQPQRPWPNYFNLSYQQPQSHHQYNQDVLTHRPANPFGRPPYPEQQQYSH</sequence>
<keyword evidence="2" id="KW-1185">Reference proteome</keyword>
<feature type="compositionally biased region" description="Polar residues" evidence="1">
    <location>
        <begin position="96"/>
        <end position="113"/>
    </location>
</feature>
<feature type="compositionally biased region" description="Polar residues" evidence="1">
    <location>
        <begin position="1"/>
        <end position="12"/>
    </location>
</feature>
<organism evidence="2 3">
    <name type="scientific">Dermatophagoides pteronyssinus</name>
    <name type="common">European house dust mite</name>
    <dbReference type="NCBI Taxonomy" id="6956"/>
    <lineage>
        <taxon>Eukaryota</taxon>
        <taxon>Metazoa</taxon>
        <taxon>Ecdysozoa</taxon>
        <taxon>Arthropoda</taxon>
        <taxon>Chelicerata</taxon>
        <taxon>Arachnida</taxon>
        <taxon>Acari</taxon>
        <taxon>Acariformes</taxon>
        <taxon>Sarcoptiformes</taxon>
        <taxon>Astigmata</taxon>
        <taxon>Psoroptidia</taxon>
        <taxon>Analgoidea</taxon>
        <taxon>Pyroglyphidae</taxon>
        <taxon>Dermatophagoidinae</taxon>
        <taxon>Dermatophagoides</taxon>
    </lineage>
</organism>
<evidence type="ECO:0000256" key="1">
    <source>
        <dbReference type="SAM" id="MobiDB-lite"/>
    </source>
</evidence>
<protein>
    <submittedName>
        <fullName evidence="3">Gamma-gliadin-like</fullName>
    </submittedName>
</protein>
<dbReference type="RefSeq" id="XP_027196131.1">
    <property type="nucleotide sequence ID" value="XM_027340330.1"/>
</dbReference>
<proteinExistence type="predicted"/>
<name>A0A6P6XTF9_DERPT</name>